<sequence length="210" mass="24086">MHFCPRRSCRKWFHRACLLREGYYEHEGSFIPGSRALRLFAADPDSEIVWKKLKRFVVHTPSNELSNTDLRSYVLSGILEGIIKEVIELPEELIEVAGFPILRYPGAGVLSTAGNMKDVVLARRLVYQVLQCDQIDYEESLRNLERDYGHQWASDSQAYSVACDLLSSDSSRILACPRDKYWEEIRSSDIMRLAESEPYAFLCPSCENAI</sequence>
<comment type="caution">
    <text evidence="1">The sequence shown here is derived from an EMBL/GenBank/DDBJ whole genome shotgun (WGS) entry which is preliminary data.</text>
</comment>
<dbReference type="Proteomes" id="UP000186601">
    <property type="component" value="Unassembled WGS sequence"/>
</dbReference>
<name>A0A2R6RM49_9APHY</name>
<dbReference type="AlphaFoldDB" id="A0A2R6RM49"/>
<protein>
    <submittedName>
        <fullName evidence="1">Uncharacterized protein</fullName>
    </submittedName>
</protein>
<evidence type="ECO:0000313" key="1">
    <source>
        <dbReference type="EMBL" id="PSS31055.1"/>
    </source>
</evidence>
<reference evidence="1 2" key="1">
    <citation type="submission" date="2018-02" db="EMBL/GenBank/DDBJ databases">
        <title>Genome sequence of the basidiomycete white-rot fungus Phlebia centrifuga.</title>
        <authorList>
            <person name="Granchi Z."/>
            <person name="Peng M."/>
            <person name="de Vries R.P."/>
            <person name="Hilden K."/>
            <person name="Makela M.R."/>
            <person name="Grigoriev I."/>
            <person name="Riley R."/>
        </authorList>
    </citation>
    <scope>NUCLEOTIDE SEQUENCE [LARGE SCALE GENOMIC DNA]</scope>
    <source>
        <strain evidence="1 2">FBCC195</strain>
    </source>
</reference>
<accession>A0A2R6RM49</accession>
<dbReference type="EMBL" id="MLYV02000221">
    <property type="protein sequence ID" value="PSS31055.1"/>
    <property type="molecule type" value="Genomic_DNA"/>
</dbReference>
<proteinExistence type="predicted"/>
<evidence type="ECO:0000313" key="2">
    <source>
        <dbReference type="Proteomes" id="UP000186601"/>
    </source>
</evidence>
<gene>
    <name evidence="1" type="ORF">PHLCEN_2v2387</name>
</gene>
<dbReference type="OrthoDB" id="10259622at2759"/>
<keyword evidence="2" id="KW-1185">Reference proteome</keyword>
<organism evidence="1 2">
    <name type="scientific">Hermanssonia centrifuga</name>
    <dbReference type="NCBI Taxonomy" id="98765"/>
    <lineage>
        <taxon>Eukaryota</taxon>
        <taxon>Fungi</taxon>
        <taxon>Dikarya</taxon>
        <taxon>Basidiomycota</taxon>
        <taxon>Agaricomycotina</taxon>
        <taxon>Agaricomycetes</taxon>
        <taxon>Polyporales</taxon>
        <taxon>Meruliaceae</taxon>
        <taxon>Hermanssonia</taxon>
    </lineage>
</organism>